<reference evidence="1 2" key="1">
    <citation type="submission" date="2020-05" db="EMBL/GenBank/DDBJ databases">
        <title>Ramlibacter rhizophilus sp. nov., isolated from rhizosphere soil of national flower Mugunghwa from South Korea.</title>
        <authorList>
            <person name="Zheng-Fei Y."/>
            <person name="Huan T."/>
        </authorList>
    </citation>
    <scope>NUCLEOTIDE SEQUENCE [LARGE SCALE GENOMIC DNA]</scope>
    <source>
        <strain evidence="1 2">H242</strain>
    </source>
</reference>
<protein>
    <submittedName>
        <fullName evidence="1">DUF1289 domain-containing protein</fullName>
    </submittedName>
</protein>
<keyword evidence="2" id="KW-1185">Reference proteome</keyword>
<evidence type="ECO:0000313" key="1">
    <source>
        <dbReference type="EMBL" id="QJW85293.1"/>
    </source>
</evidence>
<dbReference type="Pfam" id="PF06945">
    <property type="entry name" value="DUF1289"/>
    <property type="match status" value="1"/>
</dbReference>
<accession>A0ABX6P5D0</accession>
<dbReference type="PANTHER" id="PTHR35175">
    <property type="entry name" value="DUF1289 DOMAIN-CONTAINING PROTEIN"/>
    <property type="match status" value="1"/>
</dbReference>
<name>A0ABX6P5D0_9BURK</name>
<reference evidence="1 2" key="2">
    <citation type="submission" date="2020-05" db="EMBL/GenBank/DDBJ databases">
        <authorList>
            <person name="Khan S.A."/>
            <person name="Jeon C.O."/>
            <person name="Chun B.H."/>
        </authorList>
    </citation>
    <scope>NUCLEOTIDE SEQUENCE [LARGE SCALE GENOMIC DNA]</scope>
    <source>
        <strain evidence="1 2">H242</strain>
    </source>
</reference>
<dbReference type="InterPro" id="IPR010710">
    <property type="entry name" value="DUF1289"/>
</dbReference>
<dbReference type="PANTHER" id="PTHR35175:SF2">
    <property type="entry name" value="DUF1289 DOMAIN-CONTAINING PROTEIN"/>
    <property type="match status" value="1"/>
</dbReference>
<evidence type="ECO:0000313" key="2">
    <source>
        <dbReference type="Proteomes" id="UP000500826"/>
    </source>
</evidence>
<proteinExistence type="predicted"/>
<gene>
    <name evidence="1" type="ORF">HK414_23585</name>
</gene>
<dbReference type="EMBL" id="CP053418">
    <property type="protein sequence ID" value="QJW85293.1"/>
    <property type="molecule type" value="Genomic_DNA"/>
</dbReference>
<sequence>MTPAAELLLETARELRADRAVPSPCISICRMDADTELCEGCFRTLDEIAAWGMMPDGQRRVLWQELARRARADAA</sequence>
<dbReference type="Proteomes" id="UP000500826">
    <property type="component" value="Chromosome"/>
</dbReference>
<organism evidence="1 2">
    <name type="scientific">Ramlibacter terrae</name>
    <dbReference type="NCBI Taxonomy" id="2732511"/>
    <lineage>
        <taxon>Bacteria</taxon>
        <taxon>Pseudomonadati</taxon>
        <taxon>Pseudomonadota</taxon>
        <taxon>Betaproteobacteria</taxon>
        <taxon>Burkholderiales</taxon>
        <taxon>Comamonadaceae</taxon>
        <taxon>Ramlibacter</taxon>
    </lineage>
</organism>